<dbReference type="SUPFAM" id="SSF51569">
    <property type="entry name" value="Aldolase"/>
    <property type="match status" value="1"/>
</dbReference>
<organism evidence="3 4">
    <name type="scientific">Pseudothauera nasutitermitis</name>
    <dbReference type="NCBI Taxonomy" id="2565930"/>
    <lineage>
        <taxon>Bacteria</taxon>
        <taxon>Pseudomonadati</taxon>
        <taxon>Pseudomonadota</taxon>
        <taxon>Betaproteobacteria</taxon>
        <taxon>Rhodocyclales</taxon>
        <taxon>Zoogloeaceae</taxon>
        <taxon>Pseudothauera</taxon>
    </lineage>
</organism>
<dbReference type="Gene3D" id="2.60.120.10">
    <property type="entry name" value="Jelly Rolls"/>
    <property type="match status" value="1"/>
</dbReference>
<proteinExistence type="predicted"/>
<gene>
    <name evidence="3" type="ORF">E6C76_08940</name>
</gene>
<feature type="domain" description="Cupin type-2" evidence="2">
    <location>
        <begin position="406"/>
        <end position="464"/>
    </location>
</feature>
<sequence>MTAAPLFIFELANNHMGSVDHGLRIIREFGQVAREFSRDHAFRFAFKLQYRDLDSFVHPDYRTRTDLKMVKRFMETRLNDADFQALVAEMRANGFTPLCTPFDEPSVATIERHGIDWIKIASCSFTDWPLLERIAASGRPVIASTAGADLEDIDRVVSFFEHRQCPLSLMHCVGEYPTPHAHYHLNQIDVLRRRYPQVPIGYSTHEDPDDTLAVQLAVAKGARLFEKHVGVPTAEWPLNAYSVTPGQVRAWLAAAANAFALCGPQGGRHTAGTAERDSLDGLRRGVFARRPLPVGTTLRDEDVFFAFPPQPGQLLANDWSKYARHVTTADVAGNGAVLRTQLATTHLREKVQDAVRKTKALLEAGHVVIPGQSDLEISHHYGMDRFNEFGLVMITVINREYCKKLIVMLPGQTHPEQHHLKKEETFLILHGEIRITLDGEARTCRAGDVVVVARGVRHEFHTDTGVVFEELSSTHYPDDSYYTDPTIQHNPQRKTLLTYWM</sequence>
<name>A0A4S4B1X8_9RHOO</name>
<evidence type="ECO:0000313" key="3">
    <source>
        <dbReference type="EMBL" id="THF65677.1"/>
    </source>
</evidence>
<dbReference type="InterPro" id="IPR013785">
    <property type="entry name" value="Aldolase_TIM"/>
</dbReference>
<dbReference type="GO" id="GO:0047444">
    <property type="term" value="F:N-acylneuraminate-9-phosphate synthase activity"/>
    <property type="evidence" value="ECO:0007669"/>
    <property type="project" value="TreeGrafter"/>
</dbReference>
<evidence type="ECO:0000259" key="2">
    <source>
        <dbReference type="Pfam" id="PF07883"/>
    </source>
</evidence>
<dbReference type="Gene3D" id="3.90.1210.10">
    <property type="entry name" value="Antifreeze-like/N-acetylneuraminic acid synthase C-terminal domain"/>
    <property type="match status" value="1"/>
</dbReference>
<protein>
    <submittedName>
        <fullName evidence="3">Cupin domain-containing protein</fullName>
    </submittedName>
</protein>
<dbReference type="InterPro" id="IPR014710">
    <property type="entry name" value="RmlC-like_jellyroll"/>
</dbReference>
<dbReference type="GO" id="GO:0016051">
    <property type="term" value="P:carbohydrate biosynthetic process"/>
    <property type="evidence" value="ECO:0007669"/>
    <property type="project" value="InterPro"/>
</dbReference>
<dbReference type="SUPFAM" id="SSF51182">
    <property type="entry name" value="RmlC-like cupins"/>
    <property type="match status" value="1"/>
</dbReference>
<dbReference type="PANTHER" id="PTHR42966">
    <property type="entry name" value="N-ACETYLNEURAMINATE SYNTHASE"/>
    <property type="match status" value="1"/>
</dbReference>
<evidence type="ECO:0000313" key="4">
    <source>
        <dbReference type="Proteomes" id="UP000308430"/>
    </source>
</evidence>
<dbReference type="OrthoDB" id="9781701at2"/>
<dbReference type="Pfam" id="PF03102">
    <property type="entry name" value="NeuB"/>
    <property type="match status" value="1"/>
</dbReference>
<dbReference type="CDD" id="cd11611">
    <property type="entry name" value="SAF"/>
    <property type="match status" value="1"/>
</dbReference>
<keyword evidence="4" id="KW-1185">Reference proteome</keyword>
<comment type="caution">
    <text evidence="3">The sequence shown here is derived from an EMBL/GenBank/DDBJ whole genome shotgun (WGS) entry which is preliminary data.</text>
</comment>
<dbReference type="Proteomes" id="UP000308430">
    <property type="component" value="Unassembled WGS sequence"/>
</dbReference>
<feature type="domain" description="PseI/NeuA/B-like" evidence="1">
    <location>
        <begin position="47"/>
        <end position="260"/>
    </location>
</feature>
<dbReference type="EMBL" id="SSOC01000003">
    <property type="protein sequence ID" value="THF65677.1"/>
    <property type="molecule type" value="Genomic_DNA"/>
</dbReference>
<dbReference type="AlphaFoldDB" id="A0A4S4B1X8"/>
<dbReference type="Pfam" id="PF07883">
    <property type="entry name" value="Cupin_2"/>
    <property type="match status" value="1"/>
</dbReference>
<dbReference type="RefSeq" id="WP_136347883.1">
    <property type="nucleotide sequence ID" value="NZ_SSOC01000003.1"/>
</dbReference>
<dbReference type="PANTHER" id="PTHR42966:SF1">
    <property type="entry name" value="SIALIC ACID SYNTHASE"/>
    <property type="match status" value="1"/>
</dbReference>
<evidence type="ECO:0000259" key="1">
    <source>
        <dbReference type="Pfam" id="PF03102"/>
    </source>
</evidence>
<dbReference type="InterPro" id="IPR013132">
    <property type="entry name" value="PseI/NeuA/B-like_N"/>
</dbReference>
<dbReference type="InterPro" id="IPR011051">
    <property type="entry name" value="RmlC_Cupin_sf"/>
</dbReference>
<accession>A0A4S4B1X8</accession>
<dbReference type="Gene3D" id="3.20.20.70">
    <property type="entry name" value="Aldolase class I"/>
    <property type="match status" value="1"/>
</dbReference>
<dbReference type="InterPro" id="IPR013096">
    <property type="entry name" value="Cupin_2"/>
</dbReference>
<reference evidence="3 4" key="1">
    <citation type="submission" date="2019-04" db="EMBL/GenBank/DDBJ databases">
        <title>Azoarcus nasutitermitis sp. nov. isolated from termite nest.</title>
        <authorList>
            <person name="Lin S.-Y."/>
            <person name="Hameed A."/>
            <person name="Hsu Y.-H."/>
            <person name="Young C.-C."/>
        </authorList>
    </citation>
    <scope>NUCLEOTIDE SEQUENCE [LARGE SCALE GENOMIC DNA]</scope>
    <source>
        <strain evidence="3 4">CC-YHH838</strain>
    </source>
</reference>
<dbReference type="InterPro" id="IPR051690">
    <property type="entry name" value="PseI-like"/>
</dbReference>